<dbReference type="Pfam" id="PF10604">
    <property type="entry name" value="Polyketide_cyc2"/>
    <property type="match status" value="1"/>
</dbReference>
<protein>
    <submittedName>
        <fullName evidence="1">SRPBCC family protein</fullName>
    </submittedName>
</protein>
<dbReference type="SUPFAM" id="SSF55961">
    <property type="entry name" value="Bet v1-like"/>
    <property type="match status" value="1"/>
</dbReference>
<gene>
    <name evidence="1" type="ORF">FJ657_13640</name>
</gene>
<sequence>MKAASATVDIVVAAPLAEAFATTVATDPPAFYPRFGPLPAVVSVSDQTDSFDVVGASRRLHLSDGGSVIETVAEVDAPRRHVYELSRFQKLFGSLVSGGRAEWIFAHDGEGTRIRWTYSFAPLPWRGAIVHLIVRLFWAPYMRSVMPPIARQAGVVVAKPATRATD</sequence>
<keyword evidence="2" id="KW-1185">Reference proteome</keyword>
<evidence type="ECO:0000313" key="1">
    <source>
        <dbReference type="EMBL" id="TPW74624.1"/>
    </source>
</evidence>
<dbReference type="InterPro" id="IPR023393">
    <property type="entry name" value="START-like_dom_sf"/>
</dbReference>
<reference evidence="1 2" key="1">
    <citation type="submission" date="2019-06" db="EMBL/GenBank/DDBJ databases">
        <authorList>
            <person name="Li F."/>
        </authorList>
    </citation>
    <scope>NUCLEOTIDE SEQUENCE [LARGE SCALE GENOMIC DNA]</scope>
    <source>
        <strain evidence="1 2">10F1D-1</strain>
    </source>
</reference>
<comment type="caution">
    <text evidence="1">The sequence shown here is derived from an EMBL/GenBank/DDBJ whole genome shotgun (WGS) entry which is preliminary data.</text>
</comment>
<dbReference type="Proteomes" id="UP000316252">
    <property type="component" value="Unassembled WGS sequence"/>
</dbReference>
<dbReference type="Gene3D" id="3.30.530.20">
    <property type="match status" value="1"/>
</dbReference>
<organism evidence="1 2">
    <name type="scientific">Schumannella soli</name>
    <dbReference type="NCBI Taxonomy" id="2590779"/>
    <lineage>
        <taxon>Bacteria</taxon>
        <taxon>Bacillati</taxon>
        <taxon>Actinomycetota</taxon>
        <taxon>Actinomycetes</taxon>
        <taxon>Micrococcales</taxon>
        <taxon>Microbacteriaceae</taxon>
        <taxon>Schumannella</taxon>
    </lineage>
</organism>
<dbReference type="EMBL" id="VHQG01000004">
    <property type="protein sequence ID" value="TPW74624.1"/>
    <property type="molecule type" value="Genomic_DNA"/>
</dbReference>
<dbReference type="InterPro" id="IPR019587">
    <property type="entry name" value="Polyketide_cyclase/dehydratase"/>
</dbReference>
<accession>A0A506XPK5</accession>
<dbReference type="RefSeq" id="WP_141164262.1">
    <property type="nucleotide sequence ID" value="NZ_VHQG01000004.1"/>
</dbReference>
<dbReference type="OrthoDB" id="4724764at2"/>
<evidence type="ECO:0000313" key="2">
    <source>
        <dbReference type="Proteomes" id="UP000316252"/>
    </source>
</evidence>
<proteinExistence type="predicted"/>
<dbReference type="AlphaFoldDB" id="A0A506XPK5"/>
<name>A0A506XPK5_9MICO</name>